<feature type="domain" description="M23ase beta-sheet core" evidence="9">
    <location>
        <begin position="319"/>
        <end position="413"/>
    </location>
</feature>
<dbReference type="Pfam" id="PF04225">
    <property type="entry name" value="LysM_OapA"/>
    <property type="match status" value="1"/>
</dbReference>
<evidence type="ECO:0000313" key="13">
    <source>
        <dbReference type="EMBL" id="GLS83123.1"/>
    </source>
</evidence>
<feature type="domain" description="Opacity-associated protein A LysM-like" evidence="10">
    <location>
        <begin position="99"/>
        <end position="165"/>
    </location>
</feature>
<evidence type="ECO:0000259" key="12">
    <source>
        <dbReference type="Pfam" id="PF19425"/>
    </source>
</evidence>
<dbReference type="AlphaFoldDB" id="A0AA37TNW4"/>
<dbReference type="RefSeq" id="WP_095497314.1">
    <property type="nucleotide sequence ID" value="NZ_BSPO01000002.1"/>
</dbReference>
<keyword evidence="6" id="KW-0862">Zinc</keyword>
<evidence type="ECO:0000256" key="6">
    <source>
        <dbReference type="ARBA" id="ARBA00022833"/>
    </source>
</evidence>
<evidence type="ECO:0000256" key="1">
    <source>
        <dbReference type="ARBA" id="ARBA00001947"/>
    </source>
</evidence>
<evidence type="ECO:0000256" key="2">
    <source>
        <dbReference type="ARBA" id="ARBA00004196"/>
    </source>
</evidence>
<keyword evidence="14" id="KW-1185">Reference proteome</keyword>
<reference evidence="13 14" key="1">
    <citation type="journal article" date="2014" name="Int. J. Syst. Evol. Microbiol.">
        <title>Complete genome sequence of Corynebacterium casei LMG S-19264T (=DSM 44701T), isolated from a smear-ripened cheese.</title>
        <authorList>
            <consortium name="US DOE Joint Genome Institute (JGI-PGF)"/>
            <person name="Walter F."/>
            <person name="Albersmeier A."/>
            <person name="Kalinowski J."/>
            <person name="Ruckert C."/>
        </authorList>
    </citation>
    <scope>NUCLEOTIDE SEQUENCE [LARGE SCALE GENOMIC DNA]</scope>
    <source>
        <strain evidence="13 14">NBRC 112785</strain>
    </source>
</reference>
<dbReference type="InterPro" id="IPR007340">
    <property type="entry name" value="LysM_Opacity-associatedA"/>
</dbReference>
<dbReference type="PANTHER" id="PTHR21666">
    <property type="entry name" value="PEPTIDASE-RELATED"/>
    <property type="match status" value="1"/>
</dbReference>
<evidence type="ECO:0000256" key="8">
    <source>
        <dbReference type="SAM" id="MobiDB-lite"/>
    </source>
</evidence>
<dbReference type="InterPro" id="IPR011055">
    <property type="entry name" value="Dup_hybrid_motif"/>
</dbReference>
<evidence type="ECO:0000256" key="5">
    <source>
        <dbReference type="ARBA" id="ARBA00022801"/>
    </source>
</evidence>
<dbReference type="Pfam" id="PF19425">
    <property type="entry name" value="Csd3_N2"/>
    <property type="match status" value="1"/>
</dbReference>
<sequence length="455" mass="50323">MRKLITFYKSLPKKHQSILAAVTLLVVVVLLLPTDDAAASRDYDDSKSNQRIDLQLDLSSDSAQRQPNTLTPVRANISASKATSEVQAPTQTETKITETSYTVESGDSLGKLFSRAGLSPRDTYDVTQLAKAKKSLIKIMPGEHILIRTNENGQFAGLTYDISKTKYLVVNKDDKGLSESVFERPVEMVEQFAGATITSNFWNAGITAGLTPAQIMNLAEIFGWNVDFALDIRKGDHFSVLYEKKYIDGEAVGNGNIIAARFSNQGESFDAIRYSDGQYYNSEGRAMKGAFLRSPVDFTRVSSNFNPRRLHPVTGNVRPHNGVDYVAPVGTPIKAAGNGRVVASTYNNLNGNYVFIKHSDTYTTKYLHLSKRRVKKGDYVKQGQIIGNLGATGRVTGAHLHYEFIVNGVHRNPRTVKLPKSEPIKASEREKFLALAKPTIARLEQQQQLRMASSQ</sequence>
<evidence type="ECO:0000256" key="3">
    <source>
        <dbReference type="ARBA" id="ARBA00022670"/>
    </source>
</evidence>
<evidence type="ECO:0000259" key="9">
    <source>
        <dbReference type="Pfam" id="PF01551"/>
    </source>
</evidence>
<comment type="subcellular location">
    <subcellularLocation>
        <location evidence="2">Cell envelope</location>
    </subcellularLocation>
</comment>
<organism evidence="13 14">
    <name type="scientific">Paraferrimonas haliotis</name>
    <dbReference type="NCBI Taxonomy" id="2013866"/>
    <lineage>
        <taxon>Bacteria</taxon>
        <taxon>Pseudomonadati</taxon>
        <taxon>Pseudomonadota</taxon>
        <taxon>Gammaproteobacteria</taxon>
        <taxon>Alteromonadales</taxon>
        <taxon>Ferrimonadaceae</taxon>
        <taxon>Paraferrimonas</taxon>
    </lineage>
</organism>
<keyword evidence="5" id="KW-0378">Hydrolase</keyword>
<comment type="cofactor">
    <cofactor evidence="1">
        <name>Zn(2+)</name>
        <dbReference type="ChEBI" id="CHEBI:29105"/>
    </cofactor>
</comment>
<feature type="domain" description="Csd3-like second N-terminal" evidence="12">
    <location>
        <begin position="195"/>
        <end position="307"/>
    </location>
</feature>
<dbReference type="GO" id="GO:0030313">
    <property type="term" value="C:cell envelope"/>
    <property type="evidence" value="ECO:0007669"/>
    <property type="project" value="UniProtKB-SubCell"/>
</dbReference>
<gene>
    <name evidence="13" type="ORF">GCM10007894_11000</name>
</gene>
<dbReference type="GO" id="GO:0042834">
    <property type="term" value="F:peptidoglycan binding"/>
    <property type="evidence" value="ECO:0007669"/>
    <property type="project" value="InterPro"/>
</dbReference>
<dbReference type="GO" id="GO:0004222">
    <property type="term" value="F:metalloendopeptidase activity"/>
    <property type="evidence" value="ECO:0007669"/>
    <property type="project" value="TreeGrafter"/>
</dbReference>
<name>A0AA37TNW4_9GAMM</name>
<dbReference type="InterPro" id="IPR016047">
    <property type="entry name" value="M23ase_b-sheet_dom"/>
</dbReference>
<evidence type="ECO:0000256" key="7">
    <source>
        <dbReference type="ARBA" id="ARBA00023049"/>
    </source>
</evidence>
<comment type="caution">
    <text evidence="13">The sequence shown here is derived from an EMBL/GenBank/DDBJ whole genome shotgun (WGS) entry which is preliminary data.</text>
</comment>
<evidence type="ECO:0000259" key="11">
    <source>
        <dbReference type="Pfam" id="PF08525"/>
    </source>
</evidence>
<dbReference type="Proteomes" id="UP001157439">
    <property type="component" value="Unassembled WGS sequence"/>
</dbReference>
<dbReference type="GO" id="GO:0006508">
    <property type="term" value="P:proteolysis"/>
    <property type="evidence" value="ECO:0007669"/>
    <property type="project" value="UniProtKB-KW"/>
</dbReference>
<keyword evidence="7" id="KW-0482">Metalloprotease</keyword>
<dbReference type="CDD" id="cd12797">
    <property type="entry name" value="M23_peptidase"/>
    <property type="match status" value="1"/>
</dbReference>
<evidence type="ECO:0000256" key="4">
    <source>
        <dbReference type="ARBA" id="ARBA00022723"/>
    </source>
</evidence>
<dbReference type="FunFam" id="2.70.70.10:FF:000002">
    <property type="entry name" value="Murein DD-endopeptidase MepM"/>
    <property type="match status" value="1"/>
</dbReference>
<dbReference type="Pfam" id="PF08525">
    <property type="entry name" value="OapA_N"/>
    <property type="match status" value="1"/>
</dbReference>
<feature type="domain" description="Opacity-associated protein A-like N-terminal" evidence="11">
    <location>
        <begin position="7"/>
        <end position="34"/>
    </location>
</feature>
<dbReference type="SUPFAM" id="SSF51261">
    <property type="entry name" value="Duplicated hybrid motif"/>
    <property type="match status" value="1"/>
</dbReference>
<dbReference type="PANTHER" id="PTHR21666:SF288">
    <property type="entry name" value="CELL DIVISION PROTEIN YTFB"/>
    <property type="match status" value="1"/>
</dbReference>
<protein>
    <submittedName>
        <fullName evidence="13">Family M23 zinc metallopeptidase with OapA domain protein</fullName>
    </submittedName>
</protein>
<proteinExistence type="predicted"/>
<dbReference type="GO" id="GO:0046872">
    <property type="term" value="F:metal ion binding"/>
    <property type="evidence" value="ECO:0007669"/>
    <property type="project" value="UniProtKB-KW"/>
</dbReference>
<keyword evidence="3" id="KW-0645">Protease</keyword>
<keyword evidence="4" id="KW-0479">Metal-binding</keyword>
<dbReference type="Gene3D" id="2.70.70.10">
    <property type="entry name" value="Glucose Permease (Domain IIA)"/>
    <property type="match status" value="1"/>
</dbReference>
<evidence type="ECO:0000259" key="10">
    <source>
        <dbReference type="Pfam" id="PF04225"/>
    </source>
</evidence>
<feature type="region of interest" description="Disordered" evidence="8">
    <location>
        <begin position="74"/>
        <end position="96"/>
    </location>
</feature>
<dbReference type="InterPro" id="IPR013731">
    <property type="entry name" value="OapA_N"/>
</dbReference>
<accession>A0AA37TNW4</accession>
<dbReference type="InterPro" id="IPR045834">
    <property type="entry name" value="Csd3_N2"/>
</dbReference>
<evidence type="ECO:0000313" key="14">
    <source>
        <dbReference type="Proteomes" id="UP001157439"/>
    </source>
</evidence>
<dbReference type="EMBL" id="BSPO01000002">
    <property type="protein sequence ID" value="GLS83123.1"/>
    <property type="molecule type" value="Genomic_DNA"/>
</dbReference>
<dbReference type="Pfam" id="PF01551">
    <property type="entry name" value="Peptidase_M23"/>
    <property type="match status" value="1"/>
</dbReference>
<dbReference type="Gene3D" id="3.10.450.350">
    <property type="match status" value="2"/>
</dbReference>
<dbReference type="InterPro" id="IPR050570">
    <property type="entry name" value="Cell_wall_metabolism_enzyme"/>
</dbReference>